<protein>
    <recommendedName>
        <fullName evidence="7">GGDEF domain-containing protein</fullName>
    </recommendedName>
</protein>
<dbReference type="KEGG" id="fpn:ABE65_005965"/>
<gene>
    <name evidence="8" type="ORF">ABE65_005965</name>
</gene>
<keyword evidence="2" id="KW-1003">Cell membrane</keyword>
<dbReference type="PANTHER" id="PTHR46663">
    <property type="entry name" value="DIGUANYLATE CYCLASE DGCT-RELATED"/>
    <property type="match status" value="1"/>
</dbReference>
<evidence type="ECO:0000256" key="3">
    <source>
        <dbReference type="ARBA" id="ARBA00022692"/>
    </source>
</evidence>
<dbReference type="InterPro" id="IPR052163">
    <property type="entry name" value="DGC-Regulatory_Protein"/>
</dbReference>
<evidence type="ECO:0000256" key="5">
    <source>
        <dbReference type="ARBA" id="ARBA00023136"/>
    </source>
</evidence>
<dbReference type="InterPro" id="IPR029787">
    <property type="entry name" value="Nucleotide_cyclase"/>
</dbReference>
<keyword evidence="4 6" id="KW-1133">Transmembrane helix</keyword>
<evidence type="ECO:0000256" key="2">
    <source>
        <dbReference type="ARBA" id="ARBA00022475"/>
    </source>
</evidence>
<comment type="subcellular location">
    <subcellularLocation>
        <location evidence="1">Cell membrane</location>
        <topology evidence="1">Multi-pass membrane protein</topology>
    </subcellularLocation>
</comment>
<dbReference type="PROSITE" id="PS50887">
    <property type="entry name" value="GGDEF"/>
    <property type="match status" value="1"/>
</dbReference>
<dbReference type="SMART" id="SM00267">
    <property type="entry name" value="GGDEF"/>
    <property type="match status" value="1"/>
</dbReference>
<dbReference type="PANTHER" id="PTHR46663:SF2">
    <property type="entry name" value="GGDEF DOMAIN-CONTAINING PROTEIN"/>
    <property type="match status" value="1"/>
</dbReference>
<evidence type="ECO:0000256" key="4">
    <source>
        <dbReference type="ARBA" id="ARBA00022989"/>
    </source>
</evidence>
<reference evidence="8 9" key="1">
    <citation type="submission" date="2016-04" db="EMBL/GenBank/DDBJ databases">
        <title>Complete genome sequence of Fictibacillus phosphorivorans G25-29, a strain toxic to nematodes.</title>
        <authorList>
            <person name="Zheng Z."/>
        </authorList>
    </citation>
    <scope>NUCLEOTIDE SEQUENCE [LARGE SCALE GENOMIC DNA]</scope>
    <source>
        <strain evidence="8 9">G25-29</strain>
    </source>
</reference>
<dbReference type="Gene3D" id="6.10.340.10">
    <property type="match status" value="1"/>
</dbReference>
<evidence type="ECO:0000256" key="1">
    <source>
        <dbReference type="ARBA" id="ARBA00004651"/>
    </source>
</evidence>
<dbReference type="STRING" id="1221500.ABE65_005965"/>
<keyword evidence="9" id="KW-1185">Reference proteome</keyword>
<feature type="domain" description="GGDEF" evidence="7">
    <location>
        <begin position="403"/>
        <end position="538"/>
    </location>
</feature>
<keyword evidence="3 6" id="KW-0812">Transmembrane</keyword>
<proteinExistence type="predicted"/>
<dbReference type="Gene3D" id="3.30.70.270">
    <property type="match status" value="1"/>
</dbReference>
<evidence type="ECO:0000256" key="6">
    <source>
        <dbReference type="SAM" id="Phobius"/>
    </source>
</evidence>
<organism evidence="8 9">
    <name type="scientific">Fictibacillus phosphorivorans</name>
    <dbReference type="NCBI Taxonomy" id="1221500"/>
    <lineage>
        <taxon>Bacteria</taxon>
        <taxon>Bacillati</taxon>
        <taxon>Bacillota</taxon>
        <taxon>Bacilli</taxon>
        <taxon>Bacillales</taxon>
        <taxon>Fictibacillaceae</taxon>
        <taxon>Fictibacillus</taxon>
    </lineage>
</organism>
<dbReference type="Gene3D" id="3.30.450.20">
    <property type="entry name" value="PAS domain"/>
    <property type="match status" value="1"/>
</dbReference>
<dbReference type="AlphaFoldDB" id="A0A160ILU6"/>
<dbReference type="InterPro" id="IPR043128">
    <property type="entry name" value="Rev_trsase/Diguanyl_cyclase"/>
</dbReference>
<dbReference type="Pfam" id="PF02743">
    <property type="entry name" value="dCache_1"/>
    <property type="match status" value="1"/>
</dbReference>
<keyword evidence="5 6" id="KW-0472">Membrane</keyword>
<dbReference type="Pfam" id="PF00990">
    <property type="entry name" value="GGDEF"/>
    <property type="match status" value="1"/>
</dbReference>
<dbReference type="GO" id="GO:0005886">
    <property type="term" value="C:plasma membrane"/>
    <property type="evidence" value="ECO:0007669"/>
    <property type="project" value="UniProtKB-SubCell"/>
</dbReference>
<sequence>MSIKIQTYLSVSISLIILTTSLFLSIFISDKSSELLEKEIGNSLASSAFQLSHNLDSFMWSRYQELQVLSEQEVLKDPRRINEAQFLIDQLQNKIPSFSWVGITNQKGVIQASTKKLLINQDISARPVFQKATEQPFIGDVHDALLLSKLIPTKDGSPLQLIDISTPLTDKNGVFQGVLAAHLSWEWSKEVEAAILKPIKEQKKDVEVYIISKEDTVLLGHKNDLGKKIKISDLDNKGKKNEWNFVRWPDGKEYVTGYAFGDGYQNYPGLGWTVVIRQSEQAAYASVQYLQTFILVCGIVISLLMAIIGWFITKRVSRPLFDLAISADKLRDGEIVEIPLLRGIKDIEVLSSSFRSLISSLKKTEKQLDKMENMAHTDYLTSMPNRLALLEYMNSVRFDCSNGSYGVLYLDLDGFKSINDSHGHHAGDLLLIEVGKRIIDSLIKKEHFAARLGGDEFVVVLPIQENYLNEITEISQILIDTLNRPFHIQEHSIKIGCSMGSAEWVAQDVSPQTILEYADEALYVSKNTGKNKLSFYSFLKTS</sequence>
<feature type="transmembrane region" description="Helical" evidence="6">
    <location>
        <begin position="7"/>
        <end position="28"/>
    </location>
</feature>
<dbReference type="SUPFAM" id="SSF55073">
    <property type="entry name" value="Nucleotide cyclase"/>
    <property type="match status" value="1"/>
</dbReference>
<evidence type="ECO:0000259" key="7">
    <source>
        <dbReference type="PROSITE" id="PS50887"/>
    </source>
</evidence>
<evidence type="ECO:0000313" key="8">
    <source>
        <dbReference type="EMBL" id="ANC76372.1"/>
    </source>
</evidence>
<feature type="transmembrane region" description="Helical" evidence="6">
    <location>
        <begin position="289"/>
        <end position="312"/>
    </location>
</feature>
<dbReference type="InterPro" id="IPR000160">
    <property type="entry name" value="GGDEF_dom"/>
</dbReference>
<dbReference type="RefSeq" id="WP_066392382.1">
    <property type="nucleotide sequence ID" value="NZ_CP015378.1"/>
</dbReference>
<dbReference type="CDD" id="cd12914">
    <property type="entry name" value="PDC1_DGC_like"/>
    <property type="match status" value="1"/>
</dbReference>
<accession>A0A160ILU6</accession>
<name>A0A160ILU6_9BACL</name>
<dbReference type="NCBIfam" id="TIGR00254">
    <property type="entry name" value="GGDEF"/>
    <property type="match status" value="1"/>
</dbReference>
<dbReference type="Proteomes" id="UP000076623">
    <property type="component" value="Chromosome"/>
</dbReference>
<dbReference type="InterPro" id="IPR033479">
    <property type="entry name" value="dCache_1"/>
</dbReference>
<dbReference type="EMBL" id="CP015378">
    <property type="protein sequence ID" value="ANC76372.1"/>
    <property type="molecule type" value="Genomic_DNA"/>
</dbReference>
<dbReference type="CDD" id="cd01949">
    <property type="entry name" value="GGDEF"/>
    <property type="match status" value="1"/>
</dbReference>
<evidence type="ECO:0000313" key="9">
    <source>
        <dbReference type="Proteomes" id="UP000076623"/>
    </source>
</evidence>